<dbReference type="AlphaFoldDB" id="A0A8D8RRL6"/>
<dbReference type="EMBL" id="HBUF01174756">
    <property type="protein sequence ID" value="CAG6653682.1"/>
    <property type="molecule type" value="Transcribed_RNA"/>
</dbReference>
<dbReference type="EMBL" id="HBUF01174755">
    <property type="protein sequence ID" value="CAG6653681.1"/>
    <property type="molecule type" value="Transcribed_RNA"/>
</dbReference>
<name>A0A8D8RRL6_9HEMI</name>
<evidence type="ECO:0000256" key="1">
    <source>
        <dbReference type="SAM" id="SignalP"/>
    </source>
</evidence>
<feature type="chain" id="PRO_5036261954" evidence="1">
    <location>
        <begin position="25"/>
        <end position="133"/>
    </location>
</feature>
<sequence length="133" mass="14300">MTAQISFFIGFAVIVSIVSTAASASDDYCGIKMVDNELKAVGFIADNKFSTSGSVCPDKCNSDLVKEINSACGSKFQGSCIDHCKSRYNKRVTYKNCCLISGKNHAGECNSYYFANVNGSNTITFVSYTGSFV</sequence>
<protein>
    <submittedName>
        <fullName evidence="2">Uncharacterized protein</fullName>
    </submittedName>
</protein>
<accession>A0A8D8RRL6</accession>
<organism evidence="2">
    <name type="scientific">Cacopsylla melanoneura</name>
    <dbReference type="NCBI Taxonomy" id="428564"/>
    <lineage>
        <taxon>Eukaryota</taxon>
        <taxon>Metazoa</taxon>
        <taxon>Ecdysozoa</taxon>
        <taxon>Arthropoda</taxon>
        <taxon>Hexapoda</taxon>
        <taxon>Insecta</taxon>
        <taxon>Pterygota</taxon>
        <taxon>Neoptera</taxon>
        <taxon>Paraneoptera</taxon>
        <taxon>Hemiptera</taxon>
        <taxon>Sternorrhyncha</taxon>
        <taxon>Psylloidea</taxon>
        <taxon>Psyllidae</taxon>
        <taxon>Psyllinae</taxon>
        <taxon>Cacopsylla</taxon>
    </lineage>
</organism>
<feature type="signal peptide" evidence="1">
    <location>
        <begin position="1"/>
        <end position="24"/>
    </location>
</feature>
<reference evidence="2" key="1">
    <citation type="submission" date="2021-05" db="EMBL/GenBank/DDBJ databases">
        <authorList>
            <person name="Alioto T."/>
            <person name="Alioto T."/>
            <person name="Gomez Garrido J."/>
        </authorList>
    </citation>
    <scope>NUCLEOTIDE SEQUENCE</scope>
</reference>
<evidence type="ECO:0000313" key="2">
    <source>
        <dbReference type="EMBL" id="CAG6653681.1"/>
    </source>
</evidence>
<proteinExistence type="predicted"/>
<keyword evidence="1" id="KW-0732">Signal</keyword>